<dbReference type="EMBL" id="JBHUDG010000039">
    <property type="protein sequence ID" value="MFD1631071.1"/>
    <property type="molecule type" value="Genomic_DNA"/>
</dbReference>
<evidence type="ECO:0008006" key="3">
    <source>
        <dbReference type="Google" id="ProtNLM"/>
    </source>
</evidence>
<dbReference type="Proteomes" id="UP001597118">
    <property type="component" value="Unassembled WGS sequence"/>
</dbReference>
<gene>
    <name evidence="1" type="ORF">ACFSAH_14435</name>
</gene>
<evidence type="ECO:0000313" key="2">
    <source>
        <dbReference type="Proteomes" id="UP001597118"/>
    </source>
</evidence>
<sequence>MKILIVENDPNKSSVVELFLLTELDISPENVEIKRSFQSGLEAIIQNNYDLLLLDMSLPTFDITDFDDGGETLDRGGEIILQEMERENIEIPSIILTQYEDFGGVSLSEIDEALFSEFPKIYLGCIYYNTSQTNWNKELKFKITQLL</sequence>
<keyword evidence="2" id="KW-1185">Reference proteome</keyword>
<protein>
    <recommendedName>
        <fullName evidence="3">Response regulator receiver domain-containing protein</fullName>
    </recommendedName>
</protein>
<evidence type="ECO:0000313" key="1">
    <source>
        <dbReference type="EMBL" id="MFD1631071.1"/>
    </source>
</evidence>
<reference evidence="2" key="1">
    <citation type="journal article" date="2019" name="Int. J. Syst. Evol. Microbiol.">
        <title>The Global Catalogue of Microorganisms (GCM) 10K type strain sequencing project: providing services to taxonomists for standard genome sequencing and annotation.</title>
        <authorList>
            <consortium name="The Broad Institute Genomics Platform"/>
            <consortium name="The Broad Institute Genome Sequencing Center for Infectious Disease"/>
            <person name="Wu L."/>
            <person name="Ma J."/>
        </authorList>
    </citation>
    <scope>NUCLEOTIDE SEQUENCE [LARGE SCALE GENOMIC DNA]</scope>
    <source>
        <strain evidence="2">CCUG 53762</strain>
    </source>
</reference>
<dbReference type="SUPFAM" id="SSF52172">
    <property type="entry name" value="CheY-like"/>
    <property type="match status" value="1"/>
</dbReference>
<accession>A0ABW4IHG2</accession>
<dbReference type="InterPro" id="IPR011006">
    <property type="entry name" value="CheY-like_superfamily"/>
</dbReference>
<dbReference type="RefSeq" id="WP_379663443.1">
    <property type="nucleotide sequence ID" value="NZ_JBHUDG010000039.1"/>
</dbReference>
<name>A0ABW4IHG2_9SPHI</name>
<organism evidence="1 2">
    <name type="scientific">Pseudopedobacter beijingensis</name>
    <dbReference type="NCBI Taxonomy" id="1207056"/>
    <lineage>
        <taxon>Bacteria</taxon>
        <taxon>Pseudomonadati</taxon>
        <taxon>Bacteroidota</taxon>
        <taxon>Sphingobacteriia</taxon>
        <taxon>Sphingobacteriales</taxon>
        <taxon>Sphingobacteriaceae</taxon>
        <taxon>Pseudopedobacter</taxon>
    </lineage>
</organism>
<comment type="caution">
    <text evidence="1">The sequence shown here is derived from an EMBL/GenBank/DDBJ whole genome shotgun (WGS) entry which is preliminary data.</text>
</comment>
<dbReference type="Gene3D" id="3.40.50.2300">
    <property type="match status" value="1"/>
</dbReference>
<proteinExistence type="predicted"/>